<dbReference type="Proteomes" id="UP000012081">
    <property type="component" value="Unassembled WGS sequence"/>
</dbReference>
<dbReference type="AlphaFoldDB" id="M8D3C1"/>
<feature type="domain" description="HIT" evidence="4">
    <location>
        <begin position="5"/>
        <end position="107"/>
    </location>
</feature>
<dbReference type="EMBL" id="APBN01000012">
    <property type="protein sequence ID" value="EMT50744.1"/>
    <property type="molecule type" value="Genomic_DNA"/>
</dbReference>
<dbReference type="RefSeq" id="WP_003390643.1">
    <property type="nucleotide sequence ID" value="NZ_APBN01000012.1"/>
</dbReference>
<evidence type="ECO:0000256" key="3">
    <source>
        <dbReference type="PROSITE-ProRule" id="PRU00464"/>
    </source>
</evidence>
<dbReference type="GO" id="GO:0003824">
    <property type="term" value="F:catalytic activity"/>
    <property type="evidence" value="ECO:0007669"/>
    <property type="project" value="InterPro"/>
</dbReference>
<comment type="caution">
    <text evidence="5">The sequence shown here is derived from an EMBL/GenBank/DDBJ whole genome shotgun (WGS) entry which is preliminary data.</text>
</comment>
<proteinExistence type="predicted"/>
<dbReference type="PATRIC" id="fig|1300222.3.peg.4322"/>
<keyword evidence="6" id="KW-1185">Reference proteome</keyword>
<evidence type="ECO:0000313" key="6">
    <source>
        <dbReference type="Proteomes" id="UP000012081"/>
    </source>
</evidence>
<feature type="short sequence motif" description="Histidine triad motif" evidence="2 3">
    <location>
        <begin position="96"/>
        <end position="100"/>
    </location>
</feature>
<dbReference type="Pfam" id="PF01230">
    <property type="entry name" value="HIT"/>
    <property type="match status" value="1"/>
</dbReference>
<evidence type="ECO:0000256" key="1">
    <source>
        <dbReference type="PIRSR" id="PIRSR601310-1"/>
    </source>
</evidence>
<evidence type="ECO:0000259" key="4">
    <source>
        <dbReference type="PROSITE" id="PS51084"/>
    </source>
</evidence>
<evidence type="ECO:0000313" key="5">
    <source>
        <dbReference type="EMBL" id="EMT50744.1"/>
    </source>
</evidence>
<reference evidence="5 6" key="1">
    <citation type="submission" date="2013-03" db="EMBL/GenBank/DDBJ databases">
        <title>Assembly of a new bacterial strain Brevibacillus borstelensis AK1.</title>
        <authorList>
            <person name="Rajan I."/>
            <person name="PoliReddy D."/>
            <person name="Sugumar T."/>
            <person name="Rathinam K."/>
            <person name="Alqarawi S."/>
            <person name="Khalil A.B."/>
            <person name="Sivakumar N."/>
        </authorList>
    </citation>
    <scope>NUCLEOTIDE SEQUENCE [LARGE SCALE GENOMIC DNA]</scope>
    <source>
        <strain evidence="5 6">AK1</strain>
    </source>
</reference>
<gene>
    <name evidence="5" type="ORF">I532_20566</name>
</gene>
<protein>
    <recommendedName>
        <fullName evidence="4">HIT domain-containing protein</fullName>
    </recommendedName>
</protein>
<feature type="active site" description="Tele-AMP-histidine intermediate" evidence="1">
    <location>
        <position position="98"/>
    </location>
</feature>
<name>M8D3C1_9BACL</name>
<dbReference type="InterPro" id="IPR011146">
    <property type="entry name" value="HIT-like"/>
</dbReference>
<dbReference type="InterPro" id="IPR036265">
    <property type="entry name" value="HIT-like_sf"/>
</dbReference>
<evidence type="ECO:0000256" key="2">
    <source>
        <dbReference type="PIRSR" id="PIRSR601310-3"/>
    </source>
</evidence>
<dbReference type="GeneID" id="89500600"/>
<dbReference type="Gene3D" id="3.30.428.10">
    <property type="entry name" value="HIT-like"/>
    <property type="match status" value="1"/>
</dbReference>
<dbReference type="PRINTS" id="PR00332">
    <property type="entry name" value="HISTRIAD"/>
</dbReference>
<dbReference type="PROSITE" id="PS51084">
    <property type="entry name" value="HIT_2"/>
    <property type="match status" value="1"/>
</dbReference>
<dbReference type="PANTHER" id="PTHR23089">
    <property type="entry name" value="HISTIDINE TRIAD HIT PROTEIN"/>
    <property type="match status" value="1"/>
</dbReference>
<organism evidence="5 6">
    <name type="scientific">Brevibacillus borstelensis AK1</name>
    <dbReference type="NCBI Taxonomy" id="1300222"/>
    <lineage>
        <taxon>Bacteria</taxon>
        <taxon>Bacillati</taxon>
        <taxon>Bacillota</taxon>
        <taxon>Bacilli</taxon>
        <taxon>Bacillales</taxon>
        <taxon>Paenibacillaceae</taxon>
        <taxon>Brevibacillus</taxon>
    </lineage>
</organism>
<dbReference type="InterPro" id="IPR001310">
    <property type="entry name" value="Histidine_triad_HIT"/>
</dbReference>
<sequence>MEKSIFSRIMDKEIPARFEYEDDRVIVIHDIAPKAKVHLLIIPRKPIPTLMDAKEEDLPLIAHIHKVAQHLAEKLKLDGFRLVNNCGKSAGQEVFHIHYHFMAGFQE</sequence>
<dbReference type="SUPFAM" id="SSF54197">
    <property type="entry name" value="HIT-like"/>
    <property type="match status" value="1"/>
</dbReference>
<dbReference type="STRING" id="1300222.I532_20566"/>
<dbReference type="CDD" id="cd01276">
    <property type="entry name" value="PKCI_related"/>
    <property type="match status" value="1"/>
</dbReference>
<dbReference type="OrthoDB" id="9784774at2"/>
<accession>M8D3C1</accession>